<dbReference type="EMBL" id="JQBS01000017">
    <property type="protein sequence ID" value="KRN57038.1"/>
    <property type="molecule type" value="Genomic_DNA"/>
</dbReference>
<keyword evidence="2" id="KW-0813">Transport</keyword>
<evidence type="ECO:0000256" key="13">
    <source>
        <dbReference type="ARBA" id="ARBA00048931"/>
    </source>
</evidence>
<comment type="caution">
    <text evidence="21">The sequence shown here is derived from an EMBL/GenBank/DDBJ whole genome shotgun (WGS) entry which is preliminary data.</text>
</comment>
<feature type="transmembrane region" description="Helical" evidence="17">
    <location>
        <begin position="143"/>
        <end position="162"/>
    </location>
</feature>
<dbReference type="PROSITE" id="PS51098">
    <property type="entry name" value="PTS_EIIB_TYPE_1"/>
    <property type="match status" value="1"/>
</dbReference>
<dbReference type="InterPro" id="IPR050558">
    <property type="entry name" value="PTS_Sugar-Specific_Components"/>
</dbReference>
<evidence type="ECO:0000256" key="9">
    <source>
        <dbReference type="ARBA" id="ARBA00022989"/>
    </source>
</evidence>
<dbReference type="InterPro" id="IPR018113">
    <property type="entry name" value="PTrfase_EIIB_Cys"/>
</dbReference>
<feature type="domain" description="PTS EIIC type-1" evidence="20">
    <location>
        <begin position="117"/>
        <end position="454"/>
    </location>
</feature>
<dbReference type="PANTHER" id="PTHR30175">
    <property type="entry name" value="PHOSPHOTRANSFERASE SYSTEM TRANSPORT PROTEIN"/>
    <property type="match status" value="1"/>
</dbReference>
<dbReference type="GO" id="GO:0016301">
    <property type="term" value="F:kinase activity"/>
    <property type="evidence" value="ECO:0007669"/>
    <property type="project" value="UniProtKB-KW"/>
</dbReference>
<dbReference type="eggNOG" id="COG1264">
    <property type="taxonomic scope" value="Bacteria"/>
</dbReference>
<dbReference type="PROSITE" id="PS51093">
    <property type="entry name" value="PTS_EIIA_TYPE_1"/>
    <property type="match status" value="1"/>
</dbReference>
<accession>A0A0R2HXG1</accession>
<feature type="transmembrane region" description="Helical" evidence="17">
    <location>
        <begin position="238"/>
        <end position="263"/>
    </location>
</feature>
<dbReference type="Gene3D" id="3.30.1360.60">
    <property type="entry name" value="Glucose permease domain IIB"/>
    <property type="match status" value="1"/>
</dbReference>
<gene>
    <name evidence="21" type="ORF">IV74_GL000688</name>
</gene>
<evidence type="ECO:0000259" key="20">
    <source>
        <dbReference type="PROSITE" id="PS51103"/>
    </source>
</evidence>
<evidence type="ECO:0000256" key="7">
    <source>
        <dbReference type="ARBA" id="ARBA00022692"/>
    </source>
</evidence>
<evidence type="ECO:0000256" key="15">
    <source>
        <dbReference type="ARBA" id="ARBA00081008"/>
    </source>
</evidence>
<keyword evidence="7 17" id="KW-0812">Transmembrane</keyword>
<dbReference type="AlphaFoldDB" id="A0A0R2HXG1"/>
<feature type="domain" description="PTS EIIA type-1" evidence="18">
    <location>
        <begin position="491"/>
        <end position="595"/>
    </location>
</feature>
<dbReference type="PROSITE" id="PS51103">
    <property type="entry name" value="PTS_EIIC_TYPE_1"/>
    <property type="match status" value="1"/>
</dbReference>
<dbReference type="GO" id="GO:0009401">
    <property type="term" value="P:phosphoenolpyruvate-dependent sugar phosphotransferase system"/>
    <property type="evidence" value="ECO:0007669"/>
    <property type="project" value="UniProtKB-KW"/>
</dbReference>
<dbReference type="Proteomes" id="UP000051658">
    <property type="component" value="Unassembled WGS sequence"/>
</dbReference>
<dbReference type="GeneID" id="89587979"/>
<dbReference type="NCBIfam" id="TIGR01995">
    <property type="entry name" value="PTS-II-ABC-beta"/>
    <property type="match status" value="1"/>
</dbReference>
<evidence type="ECO:0000256" key="4">
    <source>
        <dbReference type="ARBA" id="ARBA00022597"/>
    </source>
</evidence>
<evidence type="ECO:0000313" key="21">
    <source>
        <dbReference type="EMBL" id="KRN57038.1"/>
    </source>
</evidence>
<feature type="transmembrane region" description="Helical" evidence="17">
    <location>
        <begin position="205"/>
        <end position="226"/>
    </location>
</feature>
<keyword evidence="22" id="KW-1185">Reference proteome</keyword>
<dbReference type="Pfam" id="PF00367">
    <property type="entry name" value="PTS_EIIB"/>
    <property type="match status" value="1"/>
</dbReference>
<dbReference type="SUPFAM" id="SSF55604">
    <property type="entry name" value="Glucose permease domain IIB"/>
    <property type="match status" value="1"/>
</dbReference>
<evidence type="ECO:0000256" key="2">
    <source>
        <dbReference type="ARBA" id="ARBA00022448"/>
    </source>
</evidence>
<dbReference type="InterPro" id="IPR001127">
    <property type="entry name" value="PTS_EIIA_1_perm"/>
</dbReference>
<dbReference type="SUPFAM" id="SSF51261">
    <property type="entry name" value="Duplicated hybrid motif"/>
    <property type="match status" value="1"/>
</dbReference>
<dbReference type="GO" id="GO:0090589">
    <property type="term" value="F:protein-phosphocysteine-trehalose phosphotransferase system transporter activity"/>
    <property type="evidence" value="ECO:0007669"/>
    <property type="project" value="TreeGrafter"/>
</dbReference>
<evidence type="ECO:0000313" key="22">
    <source>
        <dbReference type="Proteomes" id="UP000051658"/>
    </source>
</evidence>
<keyword evidence="5" id="KW-0808">Transferase</keyword>
<dbReference type="GO" id="GO:0005886">
    <property type="term" value="C:plasma membrane"/>
    <property type="evidence" value="ECO:0007669"/>
    <property type="project" value="UniProtKB-SubCell"/>
</dbReference>
<keyword evidence="3" id="KW-1003">Cell membrane</keyword>
<keyword evidence="9 17" id="KW-1133">Transmembrane helix</keyword>
<dbReference type="Pfam" id="PF02378">
    <property type="entry name" value="PTS_EIIC"/>
    <property type="match status" value="1"/>
</dbReference>
<keyword evidence="10 17" id="KW-0472">Membrane</keyword>
<comment type="function">
    <text evidence="12">The phosphoenolpyruvate-dependent sugar phosphotransferase system (sugar PTS), a major carbohydrate active transport system, catalyzes the phosphorylation of incoming sugar substrates concomitantly with their translocation across the cell membrane. This system is involved in sucrose transport.</text>
</comment>
<evidence type="ECO:0000256" key="17">
    <source>
        <dbReference type="SAM" id="Phobius"/>
    </source>
</evidence>
<evidence type="ECO:0000256" key="1">
    <source>
        <dbReference type="ARBA" id="ARBA00004651"/>
    </source>
</evidence>
<dbReference type="InterPro" id="IPR001996">
    <property type="entry name" value="PTS_IIB_1"/>
</dbReference>
<keyword evidence="6" id="KW-0598">Phosphotransferase system</keyword>
<reference evidence="21 22" key="1">
    <citation type="journal article" date="2015" name="Genome Announc.">
        <title>Expanding the biotechnology potential of lactobacilli through comparative genomics of 213 strains and associated genera.</title>
        <authorList>
            <person name="Sun Z."/>
            <person name="Harris H.M."/>
            <person name="McCann A."/>
            <person name="Guo C."/>
            <person name="Argimon S."/>
            <person name="Zhang W."/>
            <person name="Yang X."/>
            <person name="Jeffery I.B."/>
            <person name="Cooney J.C."/>
            <person name="Kagawa T.F."/>
            <person name="Liu W."/>
            <person name="Song Y."/>
            <person name="Salvetti E."/>
            <person name="Wrobel A."/>
            <person name="Rasinkangas P."/>
            <person name="Parkhill J."/>
            <person name="Rea M.C."/>
            <person name="O'Sullivan O."/>
            <person name="Ritari J."/>
            <person name="Douillard F.P."/>
            <person name="Paul Ross R."/>
            <person name="Yang R."/>
            <person name="Briner A.E."/>
            <person name="Felis G.E."/>
            <person name="de Vos W.M."/>
            <person name="Barrangou R."/>
            <person name="Klaenhammer T.R."/>
            <person name="Caufield P.W."/>
            <person name="Cui Y."/>
            <person name="Zhang H."/>
            <person name="O'Toole P.W."/>
        </authorList>
    </citation>
    <scope>NUCLEOTIDE SEQUENCE [LARGE SCALE GENOMIC DNA]</scope>
    <source>
        <strain evidence="21 22">DSM 20623</strain>
    </source>
</reference>
<evidence type="ECO:0000256" key="11">
    <source>
        <dbReference type="ARBA" id="ARBA00044053"/>
    </source>
</evidence>
<dbReference type="Pfam" id="PF00358">
    <property type="entry name" value="PTS_EIIA_1"/>
    <property type="match status" value="1"/>
</dbReference>
<evidence type="ECO:0000259" key="19">
    <source>
        <dbReference type="PROSITE" id="PS51098"/>
    </source>
</evidence>
<feature type="transmembrane region" description="Helical" evidence="17">
    <location>
        <begin position="174"/>
        <end position="199"/>
    </location>
</feature>
<dbReference type="FunFam" id="2.70.70.10:FF:000001">
    <property type="entry name" value="PTS system glucose-specific IIA component"/>
    <property type="match status" value="1"/>
</dbReference>
<dbReference type="GO" id="GO:0008982">
    <property type="term" value="F:protein-N(PI)-phosphohistidine-sugar phosphotransferase activity"/>
    <property type="evidence" value="ECO:0007669"/>
    <property type="project" value="InterPro"/>
</dbReference>
<dbReference type="InterPro" id="IPR011297">
    <property type="entry name" value="PTS_IIABC_b_glu"/>
</dbReference>
<feature type="transmembrane region" description="Helical" evidence="17">
    <location>
        <begin position="350"/>
        <end position="372"/>
    </location>
</feature>
<dbReference type="InterPro" id="IPR036878">
    <property type="entry name" value="Glu_permease_IIB"/>
</dbReference>
<feature type="transmembrane region" description="Helical" evidence="17">
    <location>
        <begin position="318"/>
        <end position="338"/>
    </location>
</feature>
<name>A0A0R2HXG1_CARDV</name>
<comment type="subcellular location">
    <subcellularLocation>
        <location evidence="1">Cell membrane</location>
        <topology evidence="1">Multi-pass membrane protein</topology>
    </subcellularLocation>
</comment>
<dbReference type="NCBIfam" id="TIGR00830">
    <property type="entry name" value="PTBA"/>
    <property type="match status" value="1"/>
</dbReference>
<feature type="transmembrane region" description="Helical" evidence="17">
    <location>
        <begin position="117"/>
        <end position="137"/>
    </location>
</feature>
<dbReference type="CDD" id="cd00212">
    <property type="entry name" value="PTS_IIB_glc"/>
    <property type="match status" value="1"/>
</dbReference>
<protein>
    <recommendedName>
        <fullName evidence="14">PTS system sucrose-specific EIIBCA component</fullName>
        <ecNumber evidence="11">2.7.1.211</ecNumber>
    </recommendedName>
    <alternativeName>
        <fullName evidence="15">EIIBCA-Scr</fullName>
    </alternativeName>
</protein>
<dbReference type="GO" id="GO:0015771">
    <property type="term" value="P:trehalose transport"/>
    <property type="evidence" value="ECO:0007669"/>
    <property type="project" value="TreeGrafter"/>
</dbReference>
<organism evidence="21 22">
    <name type="scientific">Carnobacterium divergens DSM 20623</name>
    <dbReference type="NCBI Taxonomy" id="1449336"/>
    <lineage>
        <taxon>Bacteria</taxon>
        <taxon>Bacillati</taxon>
        <taxon>Bacillota</taxon>
        <taxon>Bacilli</taxon>
        <taxon>Lactobacillales</taxon>
        <taxon>Carnobacteriaceae</taxon>
        <taxon>Carnobacterium</taxon>
    </lineage>
</organism>
<evidence type="ECO:0000256" key="5">
    <source>
        <dbReference type="ARBA" id="ARBA00022679"/>
    </source>
</evidence>
<evidence type="ECO:0000256" key="14">
    <source>
        <dbReference type="ARBA" id="ARBA00074554"/>
    </source>
</evidence>
<dbReference type="EC" id="2.7.1.211" evidence="11"/>
<feature type="transmembrane region" description="Helical" evidence="17">
    <location>
        <begin position="418"/>
        <end position="442"/>
    </location>
</feature>
<dbReference type="Gene3D" id="2.70.70.10">
    <property type="entry name" value="Glucose Permease (Domain IIA)"/>
    <property type="match status" value="1"/>
</dbReference>
<evidence type="ECO:0000256" key="6">
    <source>
        <dbReference type="ARBA" id="ARBA00022683"/>
    </source>
</evidence>
<dbReference type="PROSITE" id="PS00371">
    <property type="entry name" value="PTS_EIIA_TYPE_1_HIS"/>
    <property type="match status" value="1"/>
</dbReference>
<dbReference type="InterPro" id="IPR003352">
    <property type="entry name" value="PTS_EIIC"/>
</dbReference>
<feature type="domain" description="PTS EIIB type-1" evidence="19">
    <location>
        <begin position="4"/>
        <end position="86"/>
    </location>
</feature>
<dbReference type="PROSITE" id="PS01035">
    <property type="entry name" value="PTS_EIIB_TYPE_1_CYS"/>
    <property type="match status" value="1"/>
</dbReference>
<dbReference type="eggNOG" id="COG2190">
    <property type="taxonomic scope" value="Bacteria"/>
</dbReference>
<evidence type="ECO:0000259" key="18">
    <source>
        <dbReference type="PROSITE" id="PS51093"/>
    </source>
</evidence>
<dbReference type="PATRIC" id="fig|1449336.4.peg.705"/>
<dbReference type="InterPro" id="IPR013013">
    <property type="entry name" value="PTS_EIIC_1"/>
</dbReference>
<dbReference type="eggNOG" id="COG1263">
    <property type="taxonomic scope" value="Bacteria"/>
</dbReference>
<keyword evidence="4" id="KW-0762">Sugar transport</keyword>
<keyword evidence="8" id="KW-0418">Kinase</keyword>
<sequence length="621" mass="67515">MIYQKLNETIIQLVGGKENIQAVVHCMTRLRFTLKDRSKAKTEELKNVDGVIDVVSNNVAYQVIIGTHVNEVHAELVSMLGINPTTDSNQATKEKKHPLKAMLDLVSETMTPVIEPIIASGLLAGFLSLFTITGVLSEESPTYILLNSIREAVFFFLPILIAMSCAKRLKASPYLAVALAATLVSTSINGVAELSIFGISLPQTTYANSFIPIILAVWFMGHLTTFLNKYIPKFLHYFLNPVLIMVICLPVTLLLFGPIGIWIGDGIGLLFKLLMDTFGSWIVVMLYAAFQPFLIMLGAGNFMMPLALNFVNEMGYDPIFLAAATISDLAVAGAMLGYFLRAKESKQKQLFGTVSFSALMGVTEPAIYGAFIKYRRPFIAVMIGGGLGGLFAGLMNVKTYSIVWGLMGLPSYAQNQDFSNLIFMVIAVLIAFIGAAVSAYILGIPETNTAKNEEETFSEETALEKESTFAKKLTLQPVAKGELVQLADIKDQAFSTGALGKGIGIIPSTSEVVSPVDGEVTVVFPTKHAIGIQTKEGVEILIHIGVDTVELDGTYFDTIVQPGDKVKKGQLLATVDFDGLKKEGYDTTIIVVITNTTDYLDVIPAIHEKLVLNDEMVTIVF</sequence>
<feature type="transmembrane region" description="Helical" evidence="17">
    <location>
        <begin position="378"/>
        <end position="397"/>
    </location>
</feature>
<feature type="active site" description="Phosphocysteine intermediate; for EIIB activity" evidence="16">
    <location>
        <position position="26"/>
    </location>
</feature>
<dbReference type="FunFam" id="3.30.1360.60:FF:000001">
    <property type="entry name" value="PTS system glucose-specific IIBC component PtsG"/>
    <property type="match status" value="1"/>
</dbReference>
<dbReference type="RefSeq" id="WP_034571845.1">
    <property type="nucleotide sequence ID" value="NZ_JQBS01000017.1"/>
</dbReference>
<evidence type="ECO:0000256" key="10">
    <source>
        <dbReference type="ARBA" id="ARBA00023136"/>
    </source>
</evidence>
<comment type="catalytic activity">
    <reaction evidence="13">
        <text>N(pros)-phospho-L-histidyl-[protein](out) + sucrose = sucrose 6(G)-phosphate(in) + L-histidyl-[protein]</text>
        <dbReference type="Rhea" id="RHEA:49236"/>
        <dbReference type="Rhea" id="RHEA-COMP:9745"/>
        <dbReference type="Rhea" id="RHEA-COMP:9746"/>
        <dbReference type="ChEBI" id="CHEBI:17992"/>
        <dbReference type="ChEBI" id="CHEBI:29979"/>
        <dbReference type="ChEBI" id="CHEBI:64837"/>
        <dbReference type="ChEBI" id="CHEBI:91002"/>
        <dbReference type="EC" id="2.7.1.211"/>
    </reaction>
</comment>
<dbReference type="InterPro" id="IPR011055">
    <property type="entry name" value="Dup_hybrid_motif"/>
</dbReference>
<evidence type="ECO:0000256" key="16">
    <source>
        <dbReference type="PROSITE-ProRule" id="PRU00421"/>
    </source>
</evidence>
<evidence type="ECO:0000256" key="3">
    <source>
        <dbReference type="ARBA" id="ARBA00022475"/>
    </source>
</evidence>
<evidence type="ECO:0000256" key="8">
    <source>
        <dbReference type="ARBA" id="ARBA00022777"/>
    </source>
</evidence>
<proteinExistence type="predicted"/>
<evidence type="ECO:0000256" key="12">
    <source>
        <dbReference type="ARBA" id="ARBA00045139"/>
    </source>
</evidence>
<dbReference type="PANTHER" id="PTHR30175:SF1">
    <property type="entry name" value="PTS SYSTEM ARBUTIN-, CELLOBIOSE-, AND SALICIN-SPECIFIC EIIBC COMPONENT-RELATED"/>
    <property type="match status" value="1"/>
</dbReference>